<feature type="compositionally biased region" description="Basic and acidic residues" evidence="1">
    <location>
        <begin position="1"/>
        <end position="23"/>
    </location>
</feature>
<organism evidence="2 3">
    <name type="scientific">Penicillium chermesinum</name>
    <dbReference type="NCBI Taxonomy" id="63820"/>
    <lineage>
        <taxon>Eukaryota</taxon>
        <taxon>Fungi</taxon>
        <taxon>Dikarya</taxon>
        <taxon>Ascomycota</taxon>
        <taxon>Pezizomycotina</taxon>
        <taxon>Eurotiomycetes</taxon>
        <taxon>Eurotiomycetidae</taxon>
        <taxon>Eurotiales</taxon>
        <taxon>Aspergillaceae</taxon>
        <taxon>Penicillium</taxon>
    </lineage>
</organism>
<dbReference type="Proteomes" id="UP001150941">
    <property type="component" value="Unassembled WGS sequence"/>
</dbReference>
<evidence type="ECO:0000256" key="1">
    <source>
        <dbReference type="SAM" id="MobiDB-lite"/>
    </source>
</evidence>
<name>A0A9W9TYJ9_9EURO</name>
<keyword evidence="3" id="KW-1185">Reference proteome</keyword>
<comment type="caution">
    <text evidence="2">The sequence shown here is derived from an EMBL/GenBank/DDBJ whole genome shotgun (WGS) entry which is preliminary data.</text>
</comment>
<sequence>MVDGEKEGGGGEGRCAVRPECRCGRTPGGRDTGKEEAENSQELKSPELKFKSKARKRNWEPPSEFGGNWAQRARLVSSPYTKTGEPGRPESL</sequence>
<reference evidence="2" key="1">
    <citation type="submission" date="2022-11" db="EMBL/GenBank/DDBJ databases">
        <authorList>
            <person name="Petersen C."/>
        </authorList>
    </citation>
    <scope>NUCLEOTIDE SEQUENCE</scope>
    <source>
        <strain evidence="2">IBT 19713</strain>
    </source>
</reference>
<dbReference type="GeneID" id="83197208"/>
<dbReference type="RefSeq" id="XP_058335936.1">
    <property type="nucleotide sequence ID" value="XM_058469905.1"/>
</dbReference>
<evidence type="ECO:0000313" key="2">
    <source>
        <dbReference type="EMBL" id="KAJ5249157.1"/>
    </source>
</evidence>
<reference evidence="2" key="2">
    <citation type="journal article" date="2023" name="IMA Fungus">
        <title>Comparative genomic study of the Penicillium genus elucidates a diverse pangenome and 15 lateral gene transfer events.</title>
        <authorList>
            <person name="Petersen C."/>
            <person name="Sorensen T."/>
            <person name="Nielsen M.R."/>
            <person name="Sondergaard T.E."/>
            <person name="Sorensen J.L."/>
            <person name="Fitzpatrick D.A."/>
            <person name="Frisvad J.C."/>
            <person name="Nielsen K.L."/>
        </authorList>
    </citation>
    <scope>NUCLEOTIDE SEQUENCE</scope>
    <source>
        <strain evidence="2">IBT 19713</strain>
    </source>
</reference>
<dbReference type="EMBL" id="JAPQKS010000001">
    <property type="protein sequence ID" value="KAJ5249157.1"/>
    <property type="molecule type" value="Genomic_DNA"/>
</dbReference>
<evidence type="ECO:0000313" key="3">
    <source>
        <dbReference type="Proteomes" id="UP001150941"/>
    </source>
</evidence>
<protein>
    <submittedName>
        <fullName evidence="2">Uncharacterized protein</fullName>
    </submittedName>
</protein>
<gene>
    <name evidence="2" type="ORF">N7468_000608</name>
</gene>
<feature type="region of interest" description="Disordered" evidence="1">
    <location>
        <begin position="1"/>
        <end position="92"/>
    </location>
</feature>
<dbReference type="AlphaFoldDB" id="A0A9W9TYJ9"/>
<accession>A0A9W9TYJ9</accession>
<proteinExistence type="predicted"/>